<proteinExistence type="predicted"/>
<reference evidence="2" key="1">
    <citation type="submission" date="2020-03" db="EMBL/GenBank/DDBJ databases">
        <authorList>
            <person name="Weist P."/>
        </authorList>
    </citation>
    <scope>NUCLEOTIDE SEQUENCE</scope>
</reference>
<feature type="compositionally biased region" description="Polar residues" evidence="1">
    <location>
        <begin position="91"/>
        <end position="101"/>
    </location>
</feature>
<evidence type="ECO:0000256" key="1">
    <source>
        <dbReference type="SAM" id="MobiDB-lite"/>
    </source>
</evidence>
<organism evidence="2 3">
    <name type="scientific">Pleuronectes platessa</name>
    <name type="common">European plaice</name>
    <dbReference type="NCBI Taxonomy" id="8262"/>
    <lineage>
        <taxon>Eukaryota</taxon>
        <taxon>Metazoa</taxon>
        <taxon>Chordata</taxon>
        <taxon>Craniata</taxon>
        <taxon>Vertebrata</taxon>
        <taxon>Euteleostomi</taxon>
        <taxon>Actinopterygii</taxon>
        <taxon>Neopterygii</taxon>
        <taxon>Teleostei</taxon>
        <taxon>Neoteleostei</taxon>
        <taxon>Acanthomorphata</taxon>
        <taxon>Carangaria</taxon>
        <taxon>Pleuronectiformes</taxon>
        <taxon>Pleuronectoidei</taxon>
        <taxon>Pleuronectidae</taxon>
        <taxon>Pleuronectes</taxon>
    </lineage>
</organism>
<dbReference type="Proteomes" id="UP001153269">
    <property type="component" value="Unassembled WGS sequence"/>
</dbReference>
<feature type="region of interest" description="Disordered" evidence="1">
    <location>
        <begin position="61"/>
        <end position="101"/>
    </location>
</feature>
<evidence type="ECO:0000313" key="3">
    <source>
        <dbReference type="Proteomes" id="UP001153269"/>
    </source>
</evidence>
<dbReference type="AlphaFoldDB" id="A0A9N7YAX3"/>
<feature type="compositionally biased region" description="Low complexity" evidence="1">
    <location>
        <begin position="1"/>
        <end position="10"/>
    </location>
</feature>
<evidence type="ECO:0000313" key="2">
    <source>
        <dbReference type="EMBL" id="CAB1419387.1"/>
    </source>
</evidence>
<dbReference type="EMBL" id="CADEAL010000388">
    <property type="protein sequence ID" value="CAB1419387.1"/>
    <property type="molecule type" value="Genomic_DNA"/>
</dbReference>
<protein>
    <submittedName>
        <fullName evidence="2">Uncharacterized protein</fullName>
    </submittedName>
</protein>
<gene>
    <name evidence="2" type="ORF">PLEPLA_LOCUS7218</name>
</gene>
<comment type="caution">
    <text evidence="2">The sequence shown here is derived from an EMBL/GenBank/DDBJ whole genome shotgun (WGS) entry which is preliminary data.</text>
</comment>
<keyword evidence="3" id="KW-1185">Reference proteome</keyword>
<accession>A0A9N7YAX3</accession>
<name>A0A9N7YAX3_PLEPL</name>
<sequence length="101" mass="10370">MQPLNRLLLPAPLPGAGSVPGRILGPEMRTVRSFSSSSVSSVSGVCLQPQLVLARRAKLPSADPLNGCASSRGQRDGASVKAPPPRVLRGSTGSSTLSKSH</sequence>
<feature type="region of interest" description="Disordered" evidence="1">
    <location>
        <begin position="1"/>
        <end position="20"/>
    </location>
</feature>